<dbReference type="Proteomes" id="UP000663671">
    <property type="component" value="Chromosome 3"/>
</dbReference>
<gene>
    <name evidence="1" type="ORF">I7I51_06021</name>
</gene>
<proteinExistence type="predicted"/>
<dbReference type="EMBL" id="CP069115">
    <property type="protein sequence ID" value="QSS65179.1"/>
    <property type="molecule type" value="Genomic_DNA"/>
</dbReference>
<evidence type="ECO:0000313" key="2">
    <source>
        <dbReference type="Proteomes" id="UP000663671"/>
    </source>
</evidence>
<dbReference type="AlphaFoldDB" id="A0A8A1MGX5"/>
<accession>A0A8A1MGX5</accession>
<organism evidence="1 2">
    <name type="scientific">Ajellomyces capsulatus</name>
    <name type="common">Darling's disease fungus</name>
    <name type="synonym">Histoplasma capsulatum</name>
    <dbReference type="NCBI Taxonomy" id="5037"/>
    <lineage>
        <taxon>Eukaryota</taxon>
        <taxon>Fungi</taxon>
        <taxon>Dikarya</taxon>
        <taxon>Ascomycota</taxon>
        <taxon>Pezizomycotina</taxon>
        <taxon>Eurotiomycetes</taxon>
        <taxon>Eurotiomycetidae</taxon>
        <taxon>Onygenales</taxon>
        <taxon>Ajellomycetaceae</taxon>
        <taxon>Histoplasma</taxon>
    </lineage>
</organism>
<protein>
    <submittedName>
        <fullName evidence="1">Uncharacterized protein</fullName>
    </submittedName>
</protein>
<reference evidence="1" key="1">
    <citation type="submission" date="2021-01" db="EMBL/GenBank/DDBJ databases">
        <title>Chromosome-level genome assembly of a human fungal pathogen reveals clustering of transcriptionally co-regulated genes.</title>
        <authorList>
            <person name="Voorhies M."/>
            <person name="Cohen S."/>
            <person name="Shea T.P."/>
            <person name="Petrus S."/>
            <person name="Munoz J.F."/>
            <person name="Poplawski S."/>
            <person name="Goldman W.E."/>
            <person name="Michael T."/>
            <person name="Cuomo C.A."/>
            <person name="Sil A."/>
            <person name="Beyhan S."/>
        </authorList>
    </citation>
    <scope>NUCLEOTIDE SEQUENCE</scope>
    <source>
        <strain evidence="1">WU24</strain>
    </source>
</reference>
<evidence type="ECO:0000313" key="1">
    <source>
        <dbReference type="EMBL" id="QSS65179.1"/>
    </source>
</evidence>
<sequence length="116" mass="13462">MSQRSNGITARPGWSNRGQYLHSKATWRIRKLEEGEKKRGKFEITKTGHCYRTVFLSHTYTRNHDQTRGSNTEGLGLLQLDFKWCCTNICASQAEHEKSWLDHNRGEGIQPKRGEQ</sequence>
<name>A0A8A1MGX5_AJECA</name>
<dbReference type="VEuPathDB" id="FungiDB:I7I51_06021"/>